<reference evidence="1 2" key="1">
    <citation type="submission" date="2021-03" db="EMBL/GenBank/DDBJ databases">
        <title>Antimicrobial resistance genes in bacteria isolated from Japanese honey, and their potential for conferring macrolide and lincosamide resistance in the American foulbrood pathogen Paenibacillus larvae.</title>
        <authorList>
            <person name="Okamoto M."/>
            <person name="Kumagai M."/>
            <person name="Kanamori H."/>
            <person name="Takamatsu D."/>
        </authorList>
    </citation>
    <scope>NUCLEOTIDE SEQUENCE [LARGE SCALE GENOMIC DNA]</scope>
    <source>
        <strain evidence="1 2">J15TS10</strain>
    </source>
</reference>
<dbReference type="Proteomes" id="UP000681290">
    <property type="component" value="Unassembled WGS sequence"/>
</dbReference>
<organism evidence="1 2">
    <name type="scientific">Paenibacillus woosongensis</name>
    <dbReference type="NCBI Taxonomy" id="307580"/>
    <lineage>
        <taxon>Bacteria</taxon>
        <taxon>Bacillati</taxon>
        <taxon>Bacillota</taxon>
        <taxon>Bacilli</taxon>
        <taxon>Bacillales</taxon>
        <taxon>Paenibacillaceae</taxon>
        <taxon>Paenibacillus</taxon>
    </lineage>
</organism>
<evidence type="ECO:0000313" key="2">
    <source>
        <dbReference type="Proteomes" id="UP000681290"/>
    </source>
</evidence>
<proteinExistence type="predicted"/>
<protein>
    <submittedName>
        <fullName evidence="1">Uncharacterized protein</fullName>
    </submittedName>
</protein>
<accession>A0ABQ4MYV2</accession>
<evidence type="ECO:0000313" key="1">
    <source>
        <dbReference type="EMBL" id="GIP61107.1"/>
    </source>
</evidence>
<name>A0ABQ4MYV2_9BACL</name>
<comment type="caution">
    <text evidence="1">The sequence shown here is derived from an EMBL/GenBank/DDBJ whole genome shotgun (WGS) entry which is preliminary data.</text>
</comment>
<dbReference type="EMBL" id="BOSM01000014">
    <property type="protein sequence ID" value="GIP61107.1"/>
    <property type="molecule type" value="Genomic_DNA"/>
</dbReference>
<sequence length="62" mass="7263">MKTNKKYVASPYTYGPFNNPTSWGIWNTETNTWMPDRPTPRKRDAELDAKLMNKNLTEVNTQ</sequence>
<gene>
    <name evidence="1" type="ORF">J15TS10_49210</name>
</gene>
<keyword evidence="2" id="KW-1185">Reference proteome</keyword>